<organism evidence="1 2">
    <name type="scientific">Pararge aegeria aegeria</name>
    <dbReference type="NCBI Taxonomy" id="348720"/>
    <lineage>
        <taxon>Eukaryota</taxon>
        <taxon>Metazoa</taxon>
        <taxon>Ecdysozoa</taxon>
        <taxon>Arthropoda</taxon>
        <taxon>Hexapoda</taxon>
        <taxon>Insecta</taxon>
        <taxon>Pterygota</taxon>
        <taxon>Neoptera</taxon>
        <taxon>Endopterygota</taxon>
        <taxon>Lepidoptera</taxon>
        <taxon>Glossata</taxon>
        <taxon>Ditrysia</taxon>
        <taxon>Papilionoidea</taxon>
        <taxon>Nymphalidae</taxon>
        <taxon>Satyrinae</taxon>
        <taxon>Satyrini</taxon>
        <taxon>Parargina</taxon>
        <taxon>Pararge</taxon>
    </lineage>
</organism>
<accession>A0A8S4QRC2</accession>
<comment type="caution">
    <text evidence="1">The sequence shown here is derived from an EMBL/GenBank/DDBJ whole genome shotgun (WGS) entry which is preliminary data.</text>
</comment>
<feature type="non-terminal residue" evidence="1">
    <location>
        <position position="71"/>
    </location>
</feature>
<proteinExistence type="predicted"/>
<evidence type="ECO:0000313" key="2">
    <source>
        <dbReference type="Proteomes" id="UP000838756"/>
    </source>
</evidence>
<dbReference type="AlphaFoldDB" id="A0A8S4QRC2"/>
<sequence>MYGEQRKTSQGIQGAGHPATCRPVSINLSSVIKPQAPVITPDELCHKKLYLLSGRDKHGDSSSPDELCHKK</sequence>
<protein>
    <submittedName>
        <fullName evidence="1">Jg3767 protein</fullName>
    </submittedName>
</protein>
<gene>
    <name evidence="1" type="primary">jg3767</name>
    <name evidence="1" type="ORF">PAEG_LOCUS3235</name>
</gene>
<keyword evidence="2" id="KW-1185">Reference proteome</keyword>
<evidence type="ECO:0000313" key="1">
    <source>
        <dbReference type="EMBL" id="CAH2211418.1"/>
    </source>
</evidence>
<dbReference type="Proteomes" id="UP000838756">
    <property type="component" value="Unassembled WGS sequence"/>
</dbReference>
<name>A0A8S4QRC2_9NEOP</name>
<dbReference type="EMBL" id="CAKXAJ010010184">
    <property type="protein sequence ID" value="CAH2211418.1"/>
    <property type="molecule type" value="Genomic_DNA"/>
</dbReference>
<reference evidence="1" key="1">
    <citation type="submission" date="2022-03" db="EMBL/GenBank/DDBJ databases">
        <authorList>
            <person name="Lindestad O."/>
        </authorList>
    </citation>
    <scope>NUCLEOTIDE SEQUENCE</scope>
</reference>